<reference evidence="1 2" key="1">
    <citation type="journal article" date="2015" name="Stand. Genomic Sci.">
        <title>Genomic Encyclopedia of Bacterial and Archaeal Type Strains, Phase III: the genomes of soil and plant-associated and newly described type strains.</title>
        <authorList>
            <person name="Whitman W.B."/>
            <person name="Woyke T."/>
            <person name="Klenk H.P."/>
            <person name="Zhou Y."/>
            <person name="Lilburn T.G."/>
            <person name="Beck B.J."/>
            <person name="De Vos P."/>
            <person name="Vandamme P."/>
            <person name="Eisen J.A."/>
            <person name="Garrity G."/>
            <person name="Hugenholtz P."/>
            <person name="Kyrpides N.C."/>
        </authorList>
    </citation>
    <scope>NUCLEOTIDE SEQUENCE [LARGE SCALE GENOMIC DNA]</scope>
    <source>
        <strain evidence="1 2">CGMCC 1.2546</strain>
    </source>
</reference>
<organism evidence="1 2">
    <name type="scientific">Mesorhizobium tianshanense</name>
    <dbReference type="NCBI Taxonomy" id="39844"/>
    <lineage>
        <taxon>Bacteria</taxon>
        <taxon>Pseudomonadati</taxon>
        <taxon>Pseudomonadota</taxon>
        <taxon>Alphaproteobacteria</taxon>
        <taxon>Hyphomicrobiales</taxon>
        <taxon>Phyllobacteriaceae</taxon>
        <taxon>Mesorhizobium</taxon>
    </lineage>
</organism>
<accession>A0A562PFV9</accession>
<protein>
    <submittedName>
        <fullName evidence="1">Uncharacterized protein</fullName>
    </submittedName>
</protein>
<dbReference type="Proteomes" id="UP000317122">
    <property type="component" value="Unassembled WGS sequence"/>
</dbReference>
<gene>
    <name evidence="1" type="ORF">IQ26_00286</name>
</gene>
<dbReference type="OrthoDB" id="8252831at2"/>
<evidence type="ECO:0000313" key="2">
    <source>
        <dbReference type="Proteomes" id="UP000317122"/>
    </source>
</evidence>
<name>A0A562PFV9_9HYPH</name>
<keyword evidence="2" id="KW-1185">Reference proteome</keyword>
<evidence type="ECO:0000313" key="1">
    <source>
        <dbReference type="EMBL" id="TWI43324.1"/>
    </source>
</evidence>
<dbReference type="RefSeq" id="WP_145711569.1">
    <property type="nucleotide sequence ID" value="NZ_BSPF01000102.1"/>
</dbReference>
<dbReference type="EMBL" id="VLKT01000001">
    <property type="protein sequence ID" value="TWI43324.1"/>
    <property type="molecule type" value="Genomic_DNA"/>
</dbReference>
<dbReference type="AlphaFoldDB" id="A0A562PFV9"/>
<comment type="caution">
    <text evidence="1">The sequence shown here is derived from an EMBL/GenBank/DDBJ whole genome shotgun (WGS) entry which is preliminary data.</text>
</comment>
<sequence>MKSSTKAVIASLALLFGASDLHIADWRVGMGFFSLVSDAEARVGRPATPGSVAGVARRTTRRVIRRGAYIGAIPAGCPYGSYYGYNLYYCGGSYYQKSGGGYVVVYF</sequence>
<proteinExistence type="predicted"/>